<name>A0A1V0UDX7_STRVN</name>
<keyword evidence="1" id="KW-1133">Transmembrane helix</keyword>
<dbReference type="RefSeq" id="WP_083193059.1">
    <property type="nucleotide sequence ID" value="NZ_CP020570.1"/>
</dbReference>
<evidence type="ECO:0000256" key="1">
    <source>
        <dbReference type="SAM" id="Phobius"/>
    </source>
</evidence>
<dbReference type="EMBL" id="CP020570">
    <property type="protein sequence ID" value="ARF63453.1"/>
    <property type="molecule type" value="Genomic_DNA"/>
</dbReference>
<keyword evidence="1" id="KW-0472">Membrane</keyword>
<feature type="transmembrane region" description="Helical" evidence="1">
    <location>
        <begin position="21"/>
        <end position="46"/>
    </location>
</feature>
<feature type="transmembrane region" description="Helical" evidence="1">
    <location>
        <begin position="102"/>
        <end position="124"/>
    </location>
</feature>
<keyword evidence="1" id="KW-0812">Transmembrane</keyword>
<dbReference type="KEGG" id="svu:B1H20_20295"/>
<gene>
    <name evidence="2" type="ORF">B1H20_20295</name>
</gene>
<feature type="transmembrane region" description="Helical" evidence="1">
    <location>
        <begin position="58"/>
        <end position="90"/>
    </location>
</feature>
<feature type="transmembrane region" description="Helical" evidence="1">
    <location>
        <begin position="130"/>
        <end position="150"/>
    </location>
</feature>
<evidence type="ECO:0000313" key="3">
    <source>
        <dbReference type="Proteomes" id="UP000192445"/>
    </source>
</evidence>
<dbReference type="Proteomes" id="UP000192445">
    <property type="component" value="Chromosome"/>
</dbReference>
<feature type="transmembrane region" description="Helical" evidence="1">
    <location>
        <begin position="162"/>
        <end position="185"/>
    </location>
</feature>
<dbReference type="AlphaFoldDB" id="A0A1V0UDX7"/>
<protein>
    <submittedName>
        <fullName evidence="2">Uncharacterized protein</fullName>
    </submittedName>
</protein>
<proteinExistence type="predicted"/>
<evidence type="ECO:0000313" key="2">
    <source>
        <dbReference type="EMBL" id="ARF63453.1"/>
    </source>
</evidence>
<sequence length="311" mass="32956">MTPTRTVATDRPTGGKRPWGLSLLLSILALLLEAVIALVVSFYYGATQESPNVIGTPALLVLALPVIAVFATVVAAALSMGLVLPIVWLTGVLGRRVGGREAWWWVPVAAGAVSLVVVGLAVALSGGSGVGSFALGWVLTSAAPAVPALLWRSRRRRVFGPVLLWGVVAVVLTAVLGGVGFWTGLLKEYRPPALTSADLVGRWSDGNGGILTFSADGRVTAVDIDDDLTPYDDFTEDDPQGGEDDRCSGQGTWAYTSDPGRWSQEVSVTVDACSFENWYVGGTEGRPTLYQYIGDPDSWDLYELTRAQGET</sequence>
<organism evidence="2 3">
    <name type="scientific">Streptomyces violaceoruber</name>
    <dbReference type="NCBI Taxonomy" id="1935"/>
    <lineage>
        <taxon>Bacteria</taxon>
        <taxon>Bacillati</taxon>
        <taxon>Actinomycetota</taxon>
        <taxon>Actinomycetes</taxon>
        <taxon>Kitasatosporales</taxon>
        <taxon>Streptomycetaceae</taxon>
        <taxon>Streptomyces</taxon>
        <taxon>Streptomyces violaceoruber group</taxon>
    </lineage>
</organism>
<reference evidence="2 3" key="1">
    <citation type="submission" date="2017-03" db="EMBL/GenBank/DDBJ databases">
        <title>Complete Genome Sequence of a natural compounds producer, Streptomyces violaceus S21.</title>
        <authorList>
            <person name="Zhong C."/>
            <person name="Zhao Z."/>
            <person name="Fu J."/>
            <person name="Zong G."/>
            <person name="Qin R."/>
            <person name="Cao G."/>
        </authorList>
    </citation>
    <scope>NUCLEOTIDE SEQUENCE [LARGE SCALE GENOMIC DNA]</scope>
    <source>
        <strain evidence="2 3">S21</strain>
    </source>
</reference>
<accession>A0A1V0UDX7</accession>
<dbReference type="OrthoDB" id="3393054at2"/>